<dbReference type="HAMAP" id="MF_01369_B">
    <property type="entry name" value="Ribosomal_uL23_B"/>
    <property type="match status" value="1"/>
</dbReference>
<dbReference type="SUPFAM" id="SSF54189">
    <property type="entry name" value="Ribosomal proteins S24e, L23 and L15e"/>
    <property type="match status" value="1"/>
</dbReference>
<evidence type="ECO:0000256" key="4">
    <source>
        <dbReference type="ARBA" id="ARBA00022980"/>
    </source>
</evidence>
<dbReference type="Gene3D" id="3.30.70.330">
    <property type="match status" value="1"/>
</dbReference>
<dbReference type="InterPro" id="IPR012677">
    <property type="entry name" value="Nucleotide-bd_a/b_plait_sf"/>
</dbReference>
<dbReference type="NCBIfam" id="NF004359">
    <property type="entry name" value="PRK05738.1-3"/>
    <property type="match status" value="1"/>
</dbReference>
<dbReference type="GO" id="GO:0005840">
    <property type="term" value="C:ribosome"/>
    <property type="evidence" value="ECO:0007669"/>
    <property type="project" value="UniProtKB-KW"/>
</dbReference>
<dbReference type="Proteomes" id="UP000228886">
    <property type="component" value="Unassembled WGS sequence"/>
</dbReference>
<dbReference type="GO" id="GO:1990904">
    <property type="term" value="C:ribonucleoprotein complex"/>
    <property type="evidence" value="ECO:0007669"/>
    <property type="project" value="UniProtKB-KW"/>
</dbReference>
<dbReference type="FunFam" id="3.30.70.330:FF:000001">
    <property type="entry name" value="50S ribosomal protein L23"/>
    <property type="match status" value="1"/>
</dbReference>
<evidence type="ECO:0000256" key="3">
    <source>
        <dbReference type="ARBA" id="ARBA00022884"/>
    </source>
</evidence>
<evidence type="ECO:0000256" key="5">
    <source>
        <dbReference type="ARBA" id="ARBA00023274"/>
    </source>
</evidence>
<comment type="similarity">
    <text evidence="1 6">Belongs to the universal ribosomal protein uL23 family.</text>
</comment>
<reference evidence="8" key="1">
    <citation type="submission" date="2017-09" db="EMBL/GenBank/DDBJ databases">
        <title>Depth-based differentiation of microbial function through sediment-hosted aquifers and enrichment of novel symbionts in the deep terrestrial subsurface.</title>
        <authorList>
            <person name="Probst A.J."/>
            <person name="Ladd B."/>
            <person name="Jarett J.K."/>
            <person name="Geller-Mcgrath D.E."/>
            <person name="Sieber C.M.K."/>
            <person name="Emerson J.B."/>
            <person name="Anantharaman K."/>
            <person name="Thomas B.C."/>
            <person name="Malmstrom R."/>
            <person name="Stieglmeier M."/>
            <person name="Klingl A."/>
            <person name="Woyke T."/>
            <person name="Ryan C.M."/>
            <person name="Banfield J.F."/>
        </authorList>
    </citation>
    <scope>NUCLEOTIDE SEQUENCE [LARGE SCALE GENOMIC DNA]</scope>
</reference>
<evidence type="ECO:0000256" key="6">
    <source>
        <dbReference type="HAMAP-Rule" id="MF_01369"/>
    </source>
</evidence>
<comment type="caution">
    <text evidence="7">The sequence shown here is derived from an EMBL/GenBank/DDBJ whole genome shotgun (WGS) entry which is preliminary data.</text>
</comment>
<comment type="subunit">
    <text evidence="6">Part of the 50S ribosomal subunit. Contacts protein L29, and trigger factor when it is bound to the ribosome.</text>
</comment>
<keyword evidence="4 6" id="KW-0689">Ribosomal protein</keyword>
<protein>
    <recommendedName>
        <fullName evidence="6">Large ribosomal subunit protein uL23</fullName>
    </recommendedName>
</protein>
<keyword evidence="3 6" id="KW-0694">RNA-binding</keyword>
<keyword evidence="5 6" id="KW-0687">Ribonucleoprotein</keyword>
<sequence length="92" mass="10621">MEEYDIIRHPVITEKSTAVFGPENKYCFAVDKKANKKEIEKAIEFIYKVTVLKVNVVKMAGKKKKVRYQLGKTPDWKKAIVTLKEGDKIDFA</sequence>
<accession>A0A2M7E9F7</accession>
<dbReference type="GO" id="GO:0003735">
    <property type="term" value="F:structural constituent of ribosome"/>
    <property type="evidence" value="ECO:0007669"/>
    <property type="project" value="InterPro"/>
</dbReference>
<organism evidence="7 8">
    <name type="scientific">bacterium (Candidatus Ratteibacteria) CG01_land_8_20_14_3_00_40_19</name>
    <dbReference type="NCBI Taxonomy" id="2014290"/>
    <lineage>
        <taxon>Bacteria</taxon>
        <taxon>Candidatus Ratteibacteria</taxon>
    </lineage>
</organism>
<dbReference type="AlphaFoldDB" id="A0A2M7E9F7"/>
<evidence type="ECO:0000256" key="1">
    <source>
        <dbReference type="ARBA" id="ARBA00006700"/>
    </source>
</evidence>
<dbReference type="GO" id="GO:0006412">
    <property type="term" value="P:translation"/>
    <property type="evidence" value="ECO:0007669"/>
    <property type="project" value="UniProtKB-UniRule"/>
</dbReference>
<comment type="function">
    <text evidence="6">One of the early assembly proteins it binds 23S rRNA. One of the proteins that surrounds the polypeptide exit tunnel on the outside of the ribosome. Forms the main docking site for trigger factor binding to the ribosome.</text>
</comment>
<proteinExistence type="inferred from homology"/>
<gene>
    <name evidence="6" type="primary">rplW</name>
    <name evidence="7" type="ORF">COS11_02670</name>
</gene>
<name>A0A2M7E9F7_9BACT</name>
<dbReference type="Pfam" id="PF00276">
    <property type="entry name" value="Ribosomal_L23"/>
    <property type="match status" value="1"/>
</dbReference>
<evidence type="ECO:0000256" key="2">
    <source>
        <dbReference type="ARBA" id="ARBA00022730"/>
    </source>
</evidence>
<dbReference type="InterPro" id="IPR012678">
    <property type="entry name" value="Ribosomal_uL23/eL15/eS24_sf"/>
</dbReference>
<dbReference type="EMBL" id="PETL01000134">
    <property type="protein sequence ID" value="PIV64344.1"/>
    <property type="molecule type" value="Genomic_DNA"/>
</dbReference>
<evidence type="ECO:0000313" key="7">
    <source>
        <dbReference type="EMBL" id="PIV64344.1"/>
    </source>
</evidence>
<dbReference type="InterPro" id="IPR013025">
    <property type="entry name" value="Ribosomal_uL23-like"/>
</dbReference>
<dbReference type="NCBIfam" id="NF004363">
    <property type="entry name" value="PRK05738.2-4"/>
    <property type="match status" value="1"/>
</dbReference>
<dbReference type="PANTHER" id="PTHR11620">
    <property type="entry name" value="60S RIBOSOMAL PROTEIN L23A"/>
    <property type="match status" value="1"/>
</dbReference>
<dbReference type="GO" id="GO:0019843">
    <property type="term" value="F:rRNA binding"/>
    <property type="evidence" value="ECO:0007669"/>
    <property type="project" value="UniProtKB-UniRule"/>
</dbReference>
<keyword evidence="2 6" id="KW-0699">rRNA-binding</keyword>
<evidence type="ECO:0000313" key="8">
    <source>
        <dbReference type="Proteomes" id="UP000228886"/>
    </source>
</evidence>